<feature type="compositionally biased region" description="Basic and acidic residues" evidence="2">
    <location>
        <begin position="248"/>
        <end position="263"/>
    </location>
</feature>
<keyword evidence="4" id="KW-1185">Reference proteome</keyword>
<feature type="coiled-coil region" evidence="1">
    <location>
        <begin position="146"/>
        <end position="178"/>
    </location>
</feature>
<evidence type="ECO:0000256" key="1">
    <source>
        <dbReference type="SAM" id="Coils"/>
    </source>
</evidence>
<name>A0A7G5BA46_9CAUD</name>
<dbReference type="EMBL" id="MT740739">
    <property type="protein sequence ID" value="QMV33169.1"/>
    <property type="molecule type" value="Genomic_DNA"/>
</dbReference>
<evidence type="ECO:0000313" key="3">
    <source>
        <dbReference type="EMBL" id="QMV33169.1"/>
    </source>
</evidence>
<proteinExistence type="predicted"/>
<organism evidence="3 4">
    <name type="scientific">Ralstonia phage Gerry</name>
    <dbReference type="NCBI Taxonomy" id="2759727"/>
    <lineage>
        <taxon>Viruses</taxon>
        <taxon>Duplodnaviria</taxon>
        <taxon>Heunggongvirae</taxon>
        <taxon>Uroviricota</taxon>
        <taxon>Caudoviricetes</taxon>
        <taxon>Cimandefvirus</taxon>
        <taxon>Cimandefvirus Ggerry</taxon>
    </lineage>
</organism>
<feature type="region of interest" description="Disordered" evidence="2">
    <location>
        <begin position="242"/>
        <end position="284"/>
    </location>
</feature>
<reference evidence="3 4" key="1">
    <citation type="submission" date="2020-07" db="EMBL/GenBank/DDBJ databases">
        <title>Ralstonia phages.</title>
        <authorList>
            <person name="Trotereau A."/>
            <person name="Boyer C."/>
            <person name="Torres-Barcelo C."/>
        </authorList>
    </citation>
    <scope>NUCLEOTIDE SEQUENCE [LARGE SCALE GENOMIC DNA]</scope>
</reference>
<evidence type="ECO:0000313" key="4">
    <source>
        <dbReference type="Proteomes" id="UP000515274"/>
    </source>
</evidence>
<evidence type="ECO:0008006" key="5">
    <source>
        <dbReference type="Google" id="ProtNLM"/>
    </source>
</evidence>
<keyword evidence="1" id="KW-0175">Coiled coil</keyword>
<evidence type="ECO:0000256" key="2">
    <source>
        <dbReference type="SAM" id="MobiDB-lite"/>
    </source>
</evidence>
<sequence length="320" mass="32487">MTTKHSDELLDGLTPEELAALNDDDGAGAGGEDGGAGGDDGAGTGADDGAGAAAGGQGGEGDAGAGEGGDAGAGAGGDAGGKGAGGEGGEGGEGDGGGDDGAVDTGTKSMPVYVAEAPEDAEAKLKGLADKRADLRKQYDDGDITFDELESARDKITKEEKAIERAQLKAEMAAEMQQQQTINDWNRDVNSFLDANPEYRASDVRYQALDMMVRKIGGAPEAAKMTGPQVLAKAHEELQKAFGVAAPAKKDEGNGKGEKKPPPKVDVPPSLGKLPAAESNDTNGGKYAALDRLLETDPLAHEDALMKLSASERESYLASR</sequence>
<dbReference type="Proteomes" id="UP000515274">
    <property type="component" value="Segment"/>
</dbReference>
<feature type="compositionally biased region" description="Acidic residues" evidence="2">
    <location>
        <begin position="90"/>
        <end position="102"/>
    </location>
</feature>
<feature type="compositionally biased region" description="Gly residues" evidence="2">
    <location>
        <begin position="27"/>
        <end position="89"/>
    </location>
</feature>
<accession>A0A7G5BA46</accession>
<protein>
    <recommendedName>
        <fullName evidence="5">Scaffolding protein</fullName>
    </recommendedName>
</protein>
<feature type="region of interest" description="Disordered" evidence="2">
    <location>
        <begin position="1"/>
        <end position="110"/>
    </location>
</feature>
<gene>
    <name evidence="3" type="ORF">23F_00007</name>
</gene>